<keyword evidence="5" id="KW-1185">Reference proteome</keyword>
<evidence type="ECO:0000256" key="1">
    <source>
        <dbReference type="SAM" id="MobiDB-lite"/>
    </source>
</evidence>
<keyword evidence="2" id="KW-0732">Signal</keyword>
<name>A0A518B8J0_9BACT</name>
<dbReference type="EMBL" id="CP036279">
    <property type="protein sequence ID" value="QDU63262.1"/>
    <property type="molecule type" value="Genomic_DNA"/>
</dbReference>
<evidence type="ECO:0000313" key="5">
    <source>
        <dbReference type="Proteomes" id="UP000317093"/>
    </source>
</evidence>
<dbReference type="KEGG" id="knv:Pan216_41400"/>
<feature type="signal peptide" evidence="2">
    <location>
        <begin position="1"/>
        <end position="40"/>
    </location>
</feature>
<reference evidence="4 5" key="1">
    <citation type="submission" date="2019-02" db="EMBL/GenBank/DDBJ databases">
        <title>Deep-cultivation of Planctomycetes and their phenomic and genomic characterization uncovers novel biology.</title>
        <authorList>
            <person name="Wiegand S."/>
            <person name="Jogler M."/>
            <person name="Boedeker C."/>
            <person name="Pinto D."/>
            <person name="Vollmers J."/>
            <person name="Rivas-Marin E."/>
            <person name="Kohn T."/>
            <person name="Peeters S.H."/>
            <person name="Heuer A."/>
            <person name="Rast P."/>
            <person name="Oberbeckmann S."/>
            <person name="Bunk B."/>
            <person name="Jeske O."/>
            <person name="Meyerdierks A."/>
            <person name="Storesund J.E."/>
            <person name="Kallscheuer N."/>
            <person name="Luecker S."/>
            <person name="Lage O.M."/>
            <person name="Pohl T."/>
            <person name="Merkel B.J."/>
            <person name="Hornburger P."/>
            <person name="Mueller R.-W."/>
            <person name="Bruemmer F."/>
            <person name="Labrenz M."/>
            <person name="Spormann A.M."/>
            <person name="Op den Camp H."/>
            <person name="Overmann J."/>
            <person name="Amann R."/>
            <person name="Jetten M.S.M."/>
            <person name="Mascher T."/>
            <person name="Medema M.H."/>
            <person name="Devos D.P."/>
            <person name="Kaster A.-K."/>
            <person name="Ovreas L."/>
            <person name="Rohde M."/>
            <person name="Galperin M.Y."/>
            <person name="Jogler C."/>
        </authorList>
    </citation>
    <scope>NUCLEOTIDE SEQUENCE [LARGE SCALE GENOMIC DNA]</scope>
    <source>
        <strain evidence="4 5">Pan216</strain>
    </source>
</reference>
<proteinExistence type="predicted"/>
<protein>
    <recommendedName>
        <fullName evidence="3">DUF11 domain-containing protein</fullName>
    </recommendedName>
</protein>
<evidence type="ECO:0000313" key="4">
    <source>
        <dbReference type="EMBL" id="QDU63262.1"/>
    </source>
</evidence>
<accession>A0A518B8J0</accession>
<evidence type="ECO:0000256" key="2">
    <source>
        <dbReference type="SAM" id="SignalP"/>
    </source>
</evidence>
<feature type="region of interest" description="Disordered" evidence="1">
    <location>
        <begin position="49"/>
        <end position="68"/>
    </location>
</feature>
<gene>
    <name evidence="4" type="ORF">Pan216_41400</name>
</gene>
<dbReference type="InterPro" id="IPR001434">
    <property type="entry name" value="OmcB-like_DUF11"/>
</dbReference>
<dbReference type="InterPro" id="IPR047589">
    <property type="entry name" value="DUF11_rpt"/>
</dbReference>
<sequence precursor="true">MASSRRIKRRSIKGGTSVSSWGLRLALTMVTSLTASSLQAAGPQIRLPSNQPIVRGSAPGDCPSCRGGLPPMAGPRAYAPPPAVPDWARQGLPKPVPGEGPLGIEVIGPKGSQVLFFGGGQRYSFASPAQVHLPFQPLTRFAIAKLDLAENRTFYGTIKLVRETWRPVGVPADKISIPILIDDDDIRGLMLGQLVTKYVVLESVETAAPEATEANRPLRYNTMAGDQAIELAKSLGKIIMVVRLGNRVPTERELALGAPLPEGTTPASVQQVNYQTVAQGAGLDCPACGAGNCPPGGCAPGVCPPGGPVIPGVRYQLLPDVDSFLCDGGDVGTRAALKKGCEFFKVDATDTLAHYEDAIGCQKVCSNRVCVFAPRFVEVRTLRGLEQYDVPVTTAPVERVQPIDAMVQYWTDNAERGVTPPWFLKMRVRPSELASEQAPDAFIDVIMLEQYEHLMVWEQERGLLSVRELIGLVQPNVLKETVGPLVEKGVQFPQAIGILQGPNQIVSTSHLEEYVVDEPNPQPSPLCLQKMVSAKYAKVGDTLTFKIRYTNKGHDPIDNIVIVDSLTGRLEFVPDSNKSERDANFTTEDNDVGSLLLRWEIKGSLEPGATGEVSFEAKVR</sequence>
<feature type="chain" id="PRO_5021815757" description="DUF11 domain-containing protein" evidence="2">
    <location>
        <begin position="41"/>
        <end position="620"/>
    </location>
</feature>
<dbReference type="NCBIfam" id="TIGR01451">
    <property type="entry name" value="B_ant_repeat"/>
    <property type="match status" value="1"/>
</dbReference>
<dbReference type="Gene3D" id="2.60.40.740">
    <property type="match status" value="1"/>
</dbReference>
<dbReference type="Proteomes" id="UP000317093">
    <property type="component" value="Chromosome"/>
</dbReference>
<feature type="domain" description="DUF11" evidence="3">
    <location>
        <begin position="528"/>
        <end position="619"/>
    </location>
</feature>
<dbReference type="RefSeq" id="WP_419192758.1">
    <property type="nucleotide sequence ID" value="NZ_CP036279.1"/>
</dbReference>
<organism evidence="4 5">
    <name type="scientific">Kolteria novifilia</name>
    <dbReference type="NCBI Taxonomy" id="2527975"/>
    <lineage>
        <taxon>Bacteria</taxon>
        <taxon>Pseudomonadati</taxon>
        <taxon>Planctomycetota</taxon>
        <taxon>Planctomycetia</taxon>
        <taxon>Kolteriales</taxon>
        <taxon>Kolteriaceae</taxon>
        <taxon>Kolteria</taxon>
    </lineage>
</organism>
<evidence type="ECO:0000259" key="3">
    <source>
        <dbReference type="Pfam" id="PF01345"/>
    </source>
</evidence>
<dbReference type="AlphaFoldDB" id="A0A518B8J0"/>
<dbReference type="Pfam" id="PF01345">
    <property type="entry name" value="DUF11"/>
    <property type="match status" value="1"/>
</dbReference>